<protein>
    <submittedName>
        <fullName evidence="2">Uncharacterized protein</fullName>
    </submittedName>
</protein>
<dbReference type="EMBL" id="CP090175">
    <property type="protein sequence ID" value="UJO25345.1"/>
    <property type="molecule type" value="Genomic_DNA"/>
</dbReference>
<name>A0A9Q8UWU2_PASFU</name>
<reference evidence="2" key="2">
    <citation type="journal article" date="2022" name="Microb. Genom.">
        <title>A chromosome-scale genome assembly of the tomato pathogen Cladosporium fulvum reveals a compartmentalized genome architecture and the presence of a dispensable chromosome.</title>
        <authorList>
            <person name="Zaccaron A.Z."/>
            <person name="Chen L.H."/>
            <person name="Samaras A."/>
            <person name="Stergiopoulos I."/>
        </authorList>
    </citation>
    <scope>NUCLEOTIDE SEQUENCE</scope>
    <source>
        <strain evidence="2">Race5_Kim</strain>
    </source>
</reference>
<keyword evidence="1" id="KW-0732">Signal</keyword>
<dbReference type="GeneID" id="71994447"/>
<dbReference type="OrthoDB" id="10308730at2759"/>
<evidence type="ECO:0000256" key="1">
    <source>
        <dbReference type="SAM" id="SignalP"/>
    </source>
</evidence>
<dbReference type="OMA" id="AWCNDND"/>
<dbReference type="AlphaFoldDB" id="A0A9Q8UWU2"/>
<reference evidence="2" key="1">
    <citation type="submission" date="2021-12" db="EMBL/GenBank/DDBJ databases">
        <authorList>
            <person name="Zaccaron A."/>
            <person name="Stergiopoulos I."/>
        </authorList>
    </citation>
    <scope>NUCLEOTIDE SEQUENCE</scope>
    <source>
        <strain evidence="2">Race5_Kim</strain>
    </source>
</reference>
<gene>
    <name evidence="2" type="ORF">CLAFUR5_14569</name>
</gene>
<organism evidence="2 3">
    <name type="scientific">Passalora fulva</name>
    <name type="common">Tomato leaf mold</name>
    <name type="synonym">Cladosporium fulvum</name>
    <dbReference type="NCBI Taxonomy" id="5499"/>
    <lineage>
        <taxon>Eukaryota</taxon>
        <taxon>Fungi</taxon>
        <taxon>Dikarya</taxon>
        <taxon>Ascomycota</taxon>
        <taxon>Pezizomycotina</taxon>
        <taxon>Dothideomycetes</taxon>
        <taxon>Dothideomycetidae</taxon>
        <taxon>Mycosphaerellales</taxon>
        <taxon>Mycosphaerellaceae</taxon>
        <taxon>Fulvia</taxon>
    </lineage>
</organism>
<keyword evidence="3" id="KW-1185">Reference proteome</keyword>
<proteinExistence type="predicted"/>
<accession>A0A9Q8UWU2</accession>
<dbReference type="RefSeq" id="XP_047769711.1">
    <property type="nucleotide sequence ID" value="XM_047913717.1"/>
</dbReference>
<sequence length="146" mass="16011">MKGSTTAHCGALSRLATFLTLLLSFANTIHATTNTICRGQWGFLNGTAELPIALDHFISEQKGIEADCLPARSGQGTCHDVEGLVGLQGHGLGLAWCNDNDHRLCLSHTNLARRLQWTMFTCWQMSEQFAGQTMYDDNTNVIVKSL</sequence>
<feature type="signal peptide" evidence="1">
    <location>
        <begin position="1"/>
        <end position="31"/>
    </location>
</feature>
<evidence type="ECO:0000313" key="3">
    <source>
        <dbReference type="Proteomes" id="UP000756132"/>
    </source>
</evidence>
<dbReference type="Proteomes" id="UP000756132">
    <property type="component" value="Chromosome 13"/>
</dbReference>
<feature type="chain" id="PRO_5040298852" evidence="1">
    <location>
        <begin position="32"/>
        <end position="146"/>
    </location>
</feature>
<dbReference type="KEGG" id="ffu:CLAFUR5_14569"/>
<evidence type="ECO:0000313" key="2">
    <source>
        <dbReference type="EMBL" id="UJO25345.1"/>
    </source>
</evidence>